<protein>
    <submittedName>
        <fullName evidence="2">Uncharacterized protein</fullName>
    </submittedName>
</protein>
<organism evidence="2 3">
    <name type="scientific">Azospirillum brasilense</name>
    <dbReference type="NCBI Taxonomy" id="192"/>
    <lineage>
        <taxon>Bacteria</taxon>
        <taxon>Pseudomonadati</taxon>
        <taxon>Pseudomonadota</taxon>
        <taxon>Alphaproteobacteria</taxon>
        <taxon>Rhodospirillales</taxon>
        <taxon>Azospirillaceae</taxon>
        <taxon>Azospirillum</taxon>
    </lineage>
</organism>
<evidence type="ECO:0000313" key="3">
    <source>
        <dbReference type="Proteomes" id="UP000298596"/>
    </source>
</evidence>
<name>A0A4D8Q189_AZOBR</name>
<evidence type="ECO:0000256" key="1">
    <source>
        <dbReference type="SAM" id="MobiDB-lite"/>
    </source>
</evidence>
<proteinExistence type="predicted"/>
<gene>
    <name evidence="2" type="ORF">D3867_07225</name>
</gene>
<dbReference type="EMBL" id="CP032330">
    <property type="protein sequence ID" value="QCO01846.1"/>
    <property type="molecule type" value="Genomic_DNA"/>
</dbReference>
<feature type="region of interest" description="Disordered" evidence="1">
    <location>
        <begin position="1"/>
        <end position="43"/>
    </location>
</feature>
<reference evidence="2 3" key="1">
    <citation type="submission" date="2018-09" db="EMBL/GenBank/DDBJ databases">
        <title>Whole genome based analysis of evolution and adaptive divergence in Indian and Brazilian strains of Azospirillum brasilense.</title>
        <authorList>
            <person name="Singh C."/>
            <person name="Tripathi A.K."/>
        </authorList>
    </citation>
    <scope>NUCLEOTIDE SEQUENCE [LARGE SCALE GENOMIC DNA]</scope>
    <source>
        <strain evidence="2 3">MTCC4036</strain>
    </source>
</reference>
<evidence type="ECO:0000313" key="2">
    <source>
        <dbReference type="EMBL" id="QCO01846.1"/>
    </source>
</evidence>
<sequence>MGRIIAPCPHPNPPPLSQGRELPPLRGRHPPLRSGGRPGWGQALQGVQFTSGGRRMPGRGEGLLRCGRSPPEAACSAASSMASACF</sequence>
<dbReference type="AlphaFoldDB" id="A0A4D8Q189"/>
<accession>A0A4D8Q189</accession>
<dbReference type="Proteomes" id="UP000298596">
    <property type="component" value="Chromosome"/>
</dbReference>